<dbReference type="InterPro" id="IPR005149">
    <property type="entry name" value="Tscrpt_reg_PadR_N"/>
</dbReference>
<dbReference type="InterPro" id="IPR036388">
    <property type="entry name" value="WH-like_DNA-bd_sf"/>
</dbReference>
<dbReference type="PANTHER" id="PTHR43252:SF2">
    <property type="entry name" value="TRANSCRIPTION REGULATOR, PADR-LIKE FAMILY"/>
    <property type="match status" value="1"/>
</dbReference>
<organism evidence="2 3">
    <name type="scientific">Convivina intestini</name>
    <dbReference type="NCBI Taxonomy" id="1505726"/>
    <lineage>
        <taxon>Bacteria</taxon>
        <taxon>Bacillati</taxon>
        <taxon>Bacillota</taxon>
        <taxon>Bacilli</taxon>
        <taxon>Lactobacillales</taxon>
        <taxon>Lactobacillaceae</taxon>
        <taxon>Convivina</taxon>
    </lineage>
</organism>
<evidence type="ECO:0000313" key="3">
    <source>
        <dbReference type="Proteomes" id="UP000245433"/>
    </source>
</evidence>
<dbReference type="InterPro" id="IPR036390">
    <property type="entry name" value="WH_DNA-bd_sf"/>
</dbReference>
<proteinExistence type="predicted"/>
<dbReference type="AlphaFoldDB" id="A0A2U1D632"/>
<reference evidence="2 3" key="1">
    <citation type="submission" date="2018-04" db="EMBL/GenBank/DDBJ databases">
        <title>Genomic Encyclopedia of Type Strains, Phase IV (KMG-IV): sequencing the most valuable type-strain genomes for metagenomic binning, comparative biology and taxonomic classification.</title>
        <authorList>
            <person name="Goeker M."/>
        </authorList>
    </citation>
    <scope>NUCLEOTIDE SEQUENCE [LARGE SCALE GENOMIC DNA]</scope>
    <source>
        <strain evidence="2 3">DSM 28795</strain>
    </source>
</reference>
<feature type="domain" description="Transcription regulator PadR N-terminal" evidence="1">
    <location>
        <begin position="6"/>
        <end position="76"/>
    </location>
</feature>
<dbReference type="RefSeq" id="WP_089939197.1">
    <property type="nucleotide sequence ID" value="NZ_CAKOEX010000008.1"/>
</dbReference>
<evidence type="ECO:0000313" key="2">
    <source>
        <dbReference type="EMBL" id="PVY83143.1"/>
    </source>
</evidence>
<dbReference type="Pfam" id="PF03551">
    <property type="entry name" value="PadR"/>
    <property type="match status" value="1"/>
</dbReference>
<dbReference type="PANTHER" id="PTHR43252">
    <property type="entry name" value="TRANSCRIPTIONAL REGULATOR YQJI"/>
    <property type="match status" value="1"/>
</dbReference>
<dbReference type="EMBL" id="QEKT01000008">
    <property type="protein sequence ID" value="PVY83143.1"/>
    <property type="molecule type" value="Genomic_DNA"/>
</dbReference>
<dbReference type="Gene3D" id="1.10.10.10">
    <property type="entry name" value="Winged helix-like DNA-binding domain superfamily/Winged helix DNA-binding domain"/>
    <property type="match status" value="1"/>
</dbReference>
<comment type="caution">
    <text evidence="2">The sequence shown here is derived from an EMBL/GenBank/DDBJ whole genome shotgun (WGS) entry which is preliminary data.</text>
</comment>
<dbReference type="SUPFAM" id="SSF46785">
    <property type="entry name" value="Winged helix' DNA-binding domain"/>
    <property type="match status" value="1"/>
</dbReference>
<protein>
    <submittedName>
        <fullName evidence="2">PadR family transcriptional regulator</fullName>
    </submittedName>
</protein>
<keyword evidence="3" id="KW-1185">Reference proteome</keyword>
<dbReference type="OrthoDB" id="2374094at2"/>
<dbReference type="Proteomes" id="UP000245433">
    <property type="component" value="Unassembled WGS sequence"/>
</dbReference>
<name>A0A2U1D632_9LACO</name>
<accession>A0A2U1D632</accession>
<gene>
    <name evidence="2" type="ORF">C7384_10819</name>
</gene>
<evidence type="ECO:0000259" key="1">
    <source>
        <dbReference type="Pfam" id="PF03551"/>
    </source>
</evidence>
<sequence length="180" mass="20951">MYDLLILTLLSSRTMSGYKLALILGSSVMPRRKISNGIIYPLLTKLEHKGYIQSRCGNSRNAKVYEITTAGKQYLKQLMQEPVSQDGNRDNIYCFKFRSFGYLNDQQKLEILQDYQAAIEQDLAVYDDILPHFADLAQRFPAQSDYYKWVIRTVSLQQQLSHTKLTWVQDSLKQLNKEEK</sequence>